<accession>A0A0D6JMV2</accession>
<sequence>MKKHDIENRVEDLEESEESEKSIAELWAEVLAEADGREPVESTETTTDMSEILDE</sequence>
<feature type="region of interest" description="Disordered" evidence="1">
    <location>
        <begin position="34"/>
        <end position="55"/>
    </location>
</feature>
<dbReference type="RefSeq" id="WP_167344095.1">
    <property type="nucleotide sequence ID" value="NZ_CABLRR010000001.1"/>
</dbReference>
<evidence type="ECO:0000313" key="2">
    <source>
        <dbReference type="EMBL" id="CQR49237.1"/>
    </source>
</evidence>
<evidence type="ECO:0000256" key="1">
    <source>
        <dbReference type="SAM" id="MobiDB-lite"/>
    </source>
</evidence>
<feature type="compositionally biased region" description="Basic and acidic residues" evidence="1">
    <location>
        <begin position="1"/>
        <end position="11"/>
    </location>
</feature>
<evidence type="ECO:0000313" key="3">
    <source>
        <dbReference type="Proteomes" id="UP000198902"/>
    </source>
</evidence>
<reference evidence="3" key="1">
    <citation type="submission" date="2015-03" db="EMBL/GenBank/DDBJ databases">
        <authorList>
            <person name="Urmite Genomes"/>
        </authorList>
    </citation>
    <scope>NUCLEOTIDE SEQUENCE [LARGE SCALE GENOMIC DNA]</scope>
    <source>
        <strain evidence="3">Arc-Hr</strain>
    </source>
</reference>
<gene>
    <name evidence="2" type="ORF">BN996_00694</name>
</gene>
<protein>
    <submittedName>
        <fullName evidence="2">Uncharacterized protein</fullName>
    </submittedName>
</protein>
<keyword evidence="3" id="KW-1185">Reference proteome</keyword>
<dbReference type="AlphaFoldDB" id="A0A0D6JMV2"/>
<dbReference type="EMBL" id="CSTE01000001">
    <property type="protein sequence ID" value="CQR49237.1"/>
    <property type="molecule type" value="Genomic_DNA"/>
</dbReference>
<feature type="region of interest" description="Disordered" evidence="1">
    <location>
        <begin position="1"/>
        <end position="20"/>
    </location>
</feature>
<organism evidence="2 3">
    <name type="scientific">Haloferax massiliensis</name>
    <dbReference type="NCBI Taxonomy" id="1476858"/>
    <lineage>
        <taxon>Archaea</taxon>
        <taxon>Methanobacteriati</taxon>
        <taxon>Methanobacteriota</taxon>
        <taxon>Stenosarchaea group</taxon>
        <taxon>Halobacteria</taxon>
        <taxon>Halobacteriales</taxon>
        <taxon>Haloferacaceae</taxon>
        <taxon>Haloferax</taxon>
    </lineage>
</organism>
<dbReference type="Proteomes" id="UP000198902">
    <property type="component" value="Unassembled WGS sequence"/>
</dbReference>
<proteinExistence type="predicted"/>
<name>A0A0D6JMV2_9EURY</name>